<evidence type="ECO:0000259" key="1">
    <source>
        <dbReference type="Pfam" id="PF13391"/>
    </source>
</evidence>
<protein>
    <recommendedName>
        <fullName evidence="1">HNH nuclease domain-containing protein</fullName>
    </recommendedName>
</protein>
<feature type="domain" description="HNH nuclease" evidence="1">
    <location>
        <begin position="143"/>
        <end position="200"/>
    </location>
</feature>
<dbReference type="AlphaFoldDB" id="A0A0F9IXN6"/>
<name>A0A0F9IXN6_9ZZZZ</name>
<reference evidence="2" key="1">
    <citation type="journal article" date="2015" name="Nature">
        <title>Complex archaea that bridge the gap between prokaryotes and eukaryotes.</title>
        <authorList>
            <person name="Spang A."/>
            <person name="Saw J.H."/>
            <person name="Jorgensen S.L."/>
            <person name="Zaremba-Niedzwiedzka K."/>
            <person name="Martijn J."/>
            <person name="Lind A.E."/>
            <person name="van Eijk R."/>
            <person name="Schleper C."/>
            <person name="Guy L."/>
            <person name="Ettema T.J."/>
        </authorList>
    </citation>
    <scope>NUCLEOTIDE SEQUENCE</scope>
</reference>
<organism evidence="2">
    <name type="scientific">marine sediment metagenome</name>
    <dbReference type="NCBI Taxonomy" id="412755"/>
    <lineage>
        <taxon>unclassified sequences</taxon>
        <taxon>metagenomes</taxon>
        <taxon>ecological metagenomes</taxon>
    </lineage>
</organism>
<dbReference type="EMBL" id="LAZR01017924">
    <property type="protein sequence ID" value="KKL98430.1"/>
    <property type="molecule type" value="Genomic_DNA"/>
</dbReference>
<dbReference type="InterPro" id="IPR003615">
    <property type="entry name" value="HNH_nuc"/>
</dbReference>
<dbReference type="Pfam" id="PF13391">
    <property type="entry name" value="HNH_2"/>
    <property type="match status" value="1"/>
</dbReference>
<accession>A0A0F9IXN6</accession>
<gene>
    <name evidence="2" type="ORF">LCGC14_1824430</name>
</gene>
<proteinExistence type="predicted"/>
<evidence type="ECO:0000313" key="2">
    <source>
        <dbReference type="EMBL" id="KKL98430.1"/>
    </source>
</evidence>
<comment type="caution">
    <text evidence="2">The sequence shown here is derived from an EMBL/GenBank/DDBJ whole genome shotgun (WGS) entry which is preliminary data.</text>
</comment>
<sequence length="212" mass="24836">MKRNGKNINCKICKKGFYVSKSRFKRTACSRNCSLINLKNHIKINGAWNKGLKKETDERVMSYTINSTKSRKGNVYPHMLIKGRPSKKKGTRLSIEQRIKISLSKSGDKEFITFKNKLVKRIRMNKKYLEWRSNVFKRDNYHCQHCGEKGYLEAHHIYPFRKIILDFRIINLNQALNCKVLWDEGNGITYCGPCHILLDKNIGKGLIKSRRI</sequence>